<dbReference type="OrthoDB" id="267579at2"/>
<keyword evidence="6" id="KW-0325">Glycoprotein</keyword>
<keyword evidence="9" id="KW-1185">Reference proteome</keyword>
<accession>A0A157SFT8</accession>
<evidence type="ECO:0000313" key="8">
    <source>
        <dbReference type="EMBL" id="SAI69091.1"/>
    </source>
</evidence>
<evidence type="ECO:0000256" key="4">
    <source>
        <dbReference type="ARBA" id="ARBA00022801"/>
    </source>
</evidence>
<evidence type="ECO:0000256" key="1">
    <source>
        <dbReference type="ARBA" id="ARBA00022722"/>
    </source>
</evidence>
<sequence length="281" mass="30355">MRLAPAICAAALATALSLGAALPAHAWGEEGHSIISEIASRRLSAEAHKGVEALLGKGASLASVGSWADDERVRDPRTTRWHFVDIPLAKEDYQPARDCVADPDKGDCIVAEILREQAVVACPTRPASDRKRALMFLAHFVADIHQPLHTVKENNGGNGIKVTIAMRNGANGTASEDTNLHAAWDAALIRKTVWAWGSYVDVLESNWLPKADANLAGGTPVDWALDSHRAAVKIFDMQPRNDVLDDAYLAKARPILDRQLAVGGMRLAHLLNQAFAAKRCK</sequence>
<evidence type="ECO:0000256" key="3">
    <source>
        <dbReference type="ARBA" id="ARBA00022759"/>
    </source>
</evidence>
<evidence type="ECO:0000256" key="7">
    <source>
        <dbReference type="SAM" id="SignalP"/>
    </source>
</evidence>
<keyword evidence="3" id="KW-0255">Endonuclease</keyword>
<dbReference type="Pfam" id="PF02265">
    <property type="entry name" value="S1-P1_nuclease"/>
    <property type="match status" value="1"/>
</dbReference>
<dbReference type="GO" id="GO:0016788">
    <property type="term" value="F:hydrolase activity, acting on ester bonds"/>
    <property type="evidence" value="ECO:0007669"/>
    <property type="project" value="InterPro"/>
</dbReference>
<dbReference type="GO" id="GO:0004519">
    <property type="term" value="F:endonuclease activity"/>
    <property type="evidence" value="ECO:0007669"/>
    <property type="project" value="UniProtKB-KW"/>
</dbReference>
<dbReference type="Proteomes" id="UP000076848">
    <property type="component" value="Unassembled WGS sequence"/>
</dbReference>
<keyword evidence="7" id="KW-0732">Signal</keyword>
<proteinExistence type="predicted"/>
<organism evidence="8 9">
    <name type="scientific">Bordetella ansorpii</name>
    <dbReference type="NCBI Taxonomy" id="288768"/>
    <lineage>
        <taxon>Bacteria</taxon>
        <taxon>Pseudomonadati</taxon>
        <taxon>Pseudomonadota</taxon>
        <taxon>Betaproteobacteria</taxon>
        <taxon>Burkholderiales</taxon>
        <taxon>Alcaligenaceae</taxon>
        <taxon>Bordetella</taxon>
    </lineage>
</organism>
<feature type="chain" id="PRO_5007616239" evidence="7">
    <location>
        <begin position="27"/>
        <end position="281"/>
    </location>
</feature>
<name>A0A157SFT8_9BORD</name>
<protein>
    <submittedName>
        <fullName evidence="8">S1/P1 Nuclease</fullName>
    </submittedName>
</protein>
<dbReference type="EMBL" id="FKIF01000006">
    <property type="protein sequence ID" value="SAI69091.1"/>
    <property type="molecule type" value="Genomic_DNA"/>
</dbReference>
<keyword evidence="5" id="KW-1015">Disulfide bond</keyword>
<reference evidence="8 9" key="1">
    <citation type="submission" date="2016-04" db="EMBL/GenBank/DDBJ databases">
        <authorList>
            <consortium name="Pathogen Informatics"/>
        </authorList>
    </citation>
    <scope>NUCLEOTIDE SEQUENCE [LARGE SCALE GENOMIC DNA]</scope>
    <source>
        <strain evidence="8 9">H050680373</strain>
    </source>
</reference>
<gene>
    <name evidence="8" type="ORF">SAMEA3906486_02293</name>
</gene>
<keyword evidence="4" id="KW-0378">Hydrolase</keyword>
<dbReference type="AlphaFoldDB" id="A0A157SFT8"/>
<keyword evidence="2" id="KW-0479">Metal-binding</keyword>
<dbReference type="PANTHER" id="PTHR33146">
    <property type="entry name" value="ENDONUCLEASE 4"/>
    <property type="match status" value="1"/>
</dbReference>
<evidence type="ECO:0000256" key="5">
    <source>
        <dbReference type="ARBA" id="ARBA00023157"/>
    </source>
</evidence>
<keyword evidence="1" id="KW-0540">Nuclease</keyword>
<dbReference type="STRING" id="288768.SAMEA3906486_02293"/>
<dbReference type="GO" id="GO:0046872">
    <property type="term" value="F:metal ion binding"/>
    <property type="evidence" value="ECO:0007669"/>
    <property type="project" value="UniProtKB-KW"/>
</dbReference>
<dbReference type="Gene3D" id="1.10.575.10">
    <property type="entry name" value="P1 Nuclease"/>
    <property type="match status" value="1"/>
</dbReference>
<dbReference type="GO" id="GO:0006308">
    <property type="term" value="P:DNA catabolic process"/>
    <property type="evidence" value="ECO:0007669"/>
    <property type="project" value="InterPro"/>
</dbReference>
<evidence type="ECO:0000313" key="9">
    <source>
        <dbReference type="Proteomes" id="UP000076848"/>
    </source>
</evidence>
<dbReference type="InterPro" id="IPR003154">
    <property type="entry name" value="S1/P1nuclease"/>
</dbReference>
<evidence type="ECO:0000256" key="2">
    <source>
        <dbReference type="ARBA" id="ARBA00022723"/>
    </source>
</evidence>
<dbReference type="InterPro" id="IPR008947">
    <property type="entry name" value="PLipase_C/P1_nuclease_dom_sf"/>
</dbReference>
<dbReference type="RefSeq" id="WP_066126892.1">
    <property type="nucleotide sequence ID" value="NZ_FKIF01000006.1"/>
</dbReference>
<feature type="signal peptide" evidence="7">
    <location>
        <begin position="1"/>
        <end position="26"/>
    </location>
</feature>
<dbReference type="PANTHER" id="PTHR33146:SF26">
    <property type="entry name" value="ENDONUCLEASE 4"/>
    <property type="match status" value="1"/>
</dbReference>
<dbReference type="GO" id="GO:0003676">
    <property type="term" value="F:nucleic acid binding"/>
    <property type="evidence" value="ECO:0007669"/>
    <property type="project" value="InterPro"/>
</dbReference>
<dbReference type="SUPFAM" id="SSF48537">
    <property type="entry name" value="Phospholipase C/P1 nuclease"/>
    <property type="match status" value="1"/>
</dbReference>
<evidence type="ECO:0000256" key="6">
    <source>
        <dbReference type="ARBA" id="ARBA00023180"/>
    </source>
</evidence>
<dbReference type="CDD" id="cd11010">
    <property type="entry name" value="S1-P1_nuclease"/>
    <property type="match status" value="1"/>
</dbReference>